<evidence type="ECO:0000313" key="4">
    <source>
        <dbReference type="Proteomes" id="UP001219518"/>
    </source>
</evidence>
<reference evidence="3" key="2">
    <citation type="journal article" date="2023" name="BMC Genomics">
        <title>Pest status, molecular evolution, and epigenetic factors derived from the genome assembly of Frankliniella fusca, a thysanopteran phytovirus vector.</title>
        <authorList>
            <person name="Catto M.A."/>
            <person name="Labadie P.E."/>
            <person name="Jacobson A.L."/>
            <person name="Kennedy G.G."/>
            <person name="Srinivasan R."/>
            <person name="Hunt B.G."/>
        </authorList>
    </citation>
    <scope>NUCLEOTIDE SEQUENCE</scope>
    <source>
        <strain evidence="3">PL_HMW_Pooled</strain>
    </source>
</reference>
<protein>
    <submittedName>
        <fullName evidence="3">Fumigermin synthase</fullName>
    </submittedName>
</protein>
<evidence type="ECO:0000256" key="1">
    <source>
        <dbReference type="SAM" id="MobiDB-lite"/>
    </source>
</evidence>
<feature type="signal peptide" evidence="2">
    <location>
        <begin position="1"/>
        <end position="18"/>
    </location>
</feature>
<feature type="region of interest" description="Disordered" evidence="1">
    <location>
        <begin position="34"/>
        <end position="70"/>
    </location>
</feature>
<accession>A0AAE1HPK9</accession>
<evidence type="ECO:0000256" key="2">
    <source>
        <dbReference type="SAM" id="SignalP"/>
    </source>
</evidence>
<sequence>MAISRVLLVLTVLSVALSALTGGGILAAPTTTRAVSSDERSLSGPTSSSSWTEDLPHRRRRHRRSSVVGGRHQADVDALRRLLFGLRPLQDHGVDFGDLEVGDLLRGADGGVAALTRDVVLLPLTGYDDGTDDGADGAVLSAIVTAPRRSRCPPGERYYERRCRKVWR</sequence>
<keyword evidence="4" id="KW-1185">Reference proteome</keyword>
<keyword evidence="2" id="KW-0732">Signal</keyword>
<dbReference type="Proteomes" id="UP001219518">
    <property type="component" value="Unassembled WGS sequence"/>
</dbReference>
<evidence type="ECO:0000313" key="3">
    <source>
        <dbReference type="EMBL" id="KAK3925034.1"/>
    </source>
</evidence>
<organism evidence="3 4">
    <name type="scientific">Frankliniella fusca</name>
    <dbReference type="NCBI Taxonomy" id="407009"/>
    <lineage>
        <taxon>Eukaryota</taxon>
        <taxon>Metazoa</taxon>
        <taxon>Ecdysozoa</taxon>
        <taxon>Arthropoda</taxon>
        <taxon>Hexapoda</taxon>
        <taxon>Insecta</taxon>
        <taxon>Pterygota</taxon>
        <taxon>Neoptera</taxon>
        <taxon>Paraneoptera</taxon>
        <taxon>Thysanoptera</taxon>
        <taxon>Terebrantia</taxon>
        <taxon>Thripoidea</taxon>
        <taxon>Thripidae</taxon>
        <taxon>Frankliniella</taxon>
    </lineage>
</organism>
<proteinExistence type="predicted"/>
<dbReference type="EMBL" id="JAHWGI010001209">
    <property type="protein sequence ID" value="KAK3925034.1"/>
    <property type="molecule type" value="Genomic_DNA"/>
</dbReference>
<gene>
    <name evidence="3" type="ORF">KUF71_013307</name>
</gene>
<dbReference type="AlphaFoldDB" id="A0AAE1HPK9"/>
<feature type="chain" id="PRO_5042212065" evidence="2">
    <location>
        <begin position="19"/>
        <end position="168"/>
    </location>
</feature>
<reference evidence="3" key="1">
    <citation type="submission" date="2021-07" db="EMBL/GenBank/DDBJ databases">
        <authorList>
            <person name="Catto M.A."/>
            <person name="Jacobson A."/>
            <person name="Kennedy G."/>
            <person name="Labadie P."/>
            <person name="Hunt B.G."/>
            <person name="Srinivasan R."/>
        </authorList>
    </citation>
    <scope>NUCLEOTIDE SEQUENCE</scope>
    <source>
        <strain evidence="3">PL_HMW_Pooled</strain>
        <tissue evidence="3">Head</tissue>
    </source>
</reference>
<name>A0AAE1HPK9_9NEOP</name>
<comment type="caution">
    <text evidence="3">The sequence shown here is derived from an EMBL/GenBank/DDBJ whole genome shotgun (WGS) entry which is preliminary data.</text>
</comment>